<keyword evidence="12" id="KW-0902">Two-component regulatory system</keyword>
<evidence type="ECO:0000256" key="3">
    <source>
        <dbReference type="ARBA" id="ARBA00012438"/>
    </source>
</evidence>
<dbReference type="SMR" id="A0A178LR65"/>
<dbReference type="CDD" id="cd00082">
    <property type="entry name" value="HisKA"/>
    <property type="match status" value="1"/>
</dbReference>
<keyword evidence="7" id="KW-0808">Transferase</keyword>
<keyword evidence="24" id="KW-0285">Flavoprotein</keyword>
<dbReference type="InterPro" id="IPR000014">
    <property type="entry name" value="PAS"/>
</dbReference>
<feature type="binding site" evidence="24">
    <location>
        <position position="89"/>
    </location>
    <ligand>
        <name>FMN</name>
        <dbReference type="ChEBI" id="CHEBI:58210"/>
    </ligand>
</feature>
<evidence type="ECO:0000259" key="18">
    <source>
        <dbReference type="PROSITE" id="PS50110"/>
    </source>
</evidence>
<dbReference type="InterPro" id="IPR003661">
    <property type="entry name" value="HisK_dim/P_dom"/>
</dbReference>
<keyword evidence="24" id="KW-0288">FMN</keyword>
<keyword evidence="23" id="KW-1185">Reference proteome</keyword>
<accession>A0A178LR65</accession>
<dbReference type="CDD" id="cd17546">
    <property type="entry name" value="REC_hyHK_CKI1_RcsC-like"/>
    <property type="match status" value="1"/>
</dbReference>
<evidence type="ECO:0000256" key="14">
    <source>
        <dbReference type="PROSITE-ProRule" id="PRU00110"/>
    </source>
</evidence>
<dbReference type="SMART" id="SM00091">
    <property type="entry name" value="PAS"/>
    <property type="match status" value="2"/>
</dbReference>
<dbReference type="SUPFAM" id="SSF55785">
    <property type="entry name" value="PYP-like sensor domain (PAS domain)"/>
    <property type="match status" value="3"/>
</dbReference>
<keyword evidence="11" id="KW-1133">Transmembrane helix</keyword>
<dbReference type="InterPro" id="IPR003594">
    <property type="entry name" value="HATPase_dom"/>
</dbReference>
<evidence type="ECO:0000313" key="22">
    <source>
        <dbReference type="EMBL" id="OAN36267.1"/>
    </source>
</evidence>
<name>A0A178LR65_9CHLR</name>
<dbReference type="SUPFAM" id="SSF47384">
    <property type="entry name" value="Homodimeric domain of signal transducing histidine kinase"/>
    <property type="match status" value="1"/>
</dbReference>
<dbReference type="InterPro" id="IPR036890">
    <property type="entry name" value="HATPase_C_sf"/>
</dbReference>
<dbReference type="PROSITE" id="PS50110">
    <property type="entry name" value="RESPONSE_REGULATORY"/>
    <property type="match status" value="1"/>
</dbReference>
<dbReference type="FunFam" id="3.30.565.10:FF:000078">
    <property type="entry name" value="Two-component sensor histidine kinase"/>
    <property type="match status" value="1"/>
</dbReference>
<dbReference type="PANTHER" id="PTHR43047:SF78">
    <property type="entry name" value="SENSORY_REGULATORY PROTEIN RPFC"/>
    <property type="match status" value="1"/>
</dbReference>
<evidence type="ECO:0000256" key="5">
    <source>
        <dbReference type="ARBA" id="ARBA00022519"/>
    </source>
</evidence>
<dbReference type="InterPro" id="IPR008207">
    <property type="entry name" value="Sig_transdc_His_kin_Hpt_dom"/>
</dbReference>
<keyword evidence="24" id="KW-0002">3D-structure</keyword>
<evidence type="ECO:0000256" key="8">
    <source>
        <dbReference type="ARBA" id="ARBA00022692"/>
    </source>
</evidence>
<dbReference type="Pfam" id="PF00512">
    <property type="entry name" value="HisKA"/>
    <property type="match status" value="1"/>
</dbReference>
<feature type="binding site" evidence="24">
    <location>
        <position position="84"/>
    </location>
    <ligand>
        <name>FMN</name>
        <dbReference type="ChEBI" id="CHEBI:58210"/>
    </ligand>
</feature>
<dbReference type="SMART" id="SM00388">
    <property type="entry name" value="HisKA"/>
    <property type="match status" value="1"/>
</dbReference>
<dbReference type="Pfam" id="PF08447">
    <property type="entry name" value="PAS_3"/>
    <property type="match status" value="1"/>
</dbReference>
<dbReference type="InterPro" id="IPR035965">
    <property type="entry name" value="PAS-like_dom_sf"/>
</dbReference>
<comment type="subcellular location">
    <subcellularLocation>
        <location evidence="2">Cell inner membrane</location>
        <topology evidence="2">Multi-pass membrane protein</topology>
    </subcellularLocation>
</comment>
<dbReference type="PROSITE" id="PS50109">
    <property type="entry name" value="HIS_KIN"/>
    <property type="match status" value="1"/>
</dbReference>
<dbReference type="SMART" id="SM00448">
    <property type="entry name" value="REC"/>
    <property type="match status" value="1"/>
</dbReference>
<evidence type="ECO:0000256" key="1">
    <source>
        <dbReference type="ARBA" id="ARBA00000085"/>
    </source>
</evidence>
<feature type="binding site" evidence="24">
    <location>
        <position position="86"/>
    </location>
    <ligand>
        <name>FMN</name>
        <dbReference type="ChEBI" id="CHEBI:58210"/>
    </ligand>
</feature>
<keyword evidence="8" id="KW-0812">Transmembrane</keyword>
<feature type="domain" description="Histidine kinase" evidence="17">
    <location>
        <begin position="428"/>
        <end position="648"/>
    </location>
</feature>
<dbReference type="GO" id="GO:0000166">
    <property type="term" value="F:nucleotide binding"/>
    <property type="evidence" value="ECO:0007669"/>
    <property type="project" value="UniProtKB-KW"/>
</dbReference>
<reference evidence="24" key="2">
    <citation type="journal article" date="2021" name="Biochem. Biophys. Res. Commun.">
        <title>High-resolution structure of a naturally red-shifted LOV domain.</title>
        <authorList>
            <person name="Goncharov I.M."/>
            <person name="Smolentseva A."/>
            <person name="Semenov O."/>
            <person name="Natarov I."/>
            <person name="Nazarenko V.V."/>
            <person name="Yudenko A."/>
            <person name="Remeeva A."/>
            <person name="Gushchin I."/>
        </authorList>
    </citation>
    <scope>X-RAY CRYSTALLOGRAPHY (1.20 ANGSTROMS) OF 47-153 IN COMPLEX WITH FMN</scope>
</reference>
<dbReference type="Gene3D" id="1.20.120.160">
    <property type="entry name" value="HPT domain"/>
    <property type="match status" value="1"/>
</dbReference>
<dbReference type="InterPro" id="IPR001610">
    <property type="entry name" value="PAC"/>
</dbReference>
<dbReference type="SUPFAM" id="SSF47226">
    <property type="entry name" value="Histidine-containing phosphotransfer domain, HPT domain"/>
    <property type="match status" value="1"/>
</dbReference>
<dbReference type="InterPro" id="IPR013655">
    <property type="entry name" value="PAS_fold_3"/>
</dbReference>
<dbReference type="PROSITE" id="PS50894">
    <property type="entry name" value="HPT"/>
    <property type="match status" value="1"/>
</dbReference>
<feature type="domain" description="PAS" evidence="19">
    <location>
        <begin position="36"/>
        <end position="108"/>
    </location>
</feature>
<dbReference type="STRING" id="1707952.A6A03_05810"/>
<dbReference type="CDD" id="cd00130">
    <property type="entry name" value="PAS"/>
    <property type="match status" value="2"/>
</dbReference>
<dbReference type="PROSITE" id="PS50112">
    <property type="entry name" value="PAS"/>
    <property type="match status" value="1"/>
</dbReference>
<dbReference type="GO" id="GO:0000155">
    <property type="term" value="F:phosphorelay sensor kinase activity"/>
    <property type="evidence" value="ECO:0007669"/>
    <property type="project" value="InterPro"/>
</dbReference>
<feature type="binding site" evidence="24">
    <location>
        <position position="117"/>
    </location>
    <ligand>
        <name>FMN</name>
        <dbReference type="ChEBI" id="CHEBI:58210"/>
    </ligand>
</feature>
<sequence length="913" mass="100434">MERSVTQSHFDEPTQSADLFQQMADLQAELARLREQNRFLLAAVNEMASGMVVTDAGPDYPIIFANRAFSAITGYGPDEILGRNCRFLQGPQTDWAVVARIREAIAAARPIHTRLLNYRKDGQPFWSQLAISPVRDETEQVVAFVGLQTDVTAQVTVEQALAERERLLRAVGKMASVGGWEFDLTTRQMVWSEEMFAIHELPVGEPPSPEAALWFYPPEVHHLIDQAFQHCLATGEPWDLEMPFRTARGNLRWIRSIGQPVWDAGRIVKLRGTFQDITRSKETELALRASEQRYRMLADLLPGTIVLMFDTDLRLTLVAGAELTRFGVNTAQLEGQLLPDILPEPHRSELLPLCYEVLAGTPYHIDYVFNREVFDTALLPVEITPGQIIGGLIVGRNSTVERQIAVDLLRAKEAAEQAERARSAFLASISHEIRTPLNAVIASAELLLTSALPETQRSLALTIRVGGEALLAIVNNVLDLSKMEAGRLEIVAEPVDLRAIVDAVITLFRRDAEWKGLAFNAAIDPALPSLVMADGTRLRQILINLVSNAIKFTDRGSVLVKVDMADPNPDRPQVTIAVRDTGIGIAAEQLPRLFQPFTQLDVERARRGGAGLGLAISAKLAHVMGGELSVASQPGQGSTFTLRLPVQWFAAPEAAPAPEETSTPELSASLQVLVAEDNEINQQVALHLLCVLGHHVTIVANGREAVQAVQHYPFDVVLMDLQMPEMDGEEATRQIRALGDQIRQPRIIALTAYAFAGMRERCLAAGMDGFLNKPVRLQDLRQALQPHIQTMMPITGASPAVRDQVIDWKIFSELLAALGEDQVEMAAKARELIRREFQQQLEQLASSIAYADTEQTRRIAHRLKGGARQVGAVRVAAAAQALEQAAASQMPLDPLLSALQHAVAETLRLLEAG</sequence>
<feature type="modified residue" description="4-aspartylphosphate" evidence="15">
    <location>
        <position position="720"/>
    </location>
</feature>
<feature type="domain" description="PAC" evidence="20">
    <location>
        <begin position="238"/>
        <end position="289"/>
    </location>
</feature>
<keyword evidence="16" id="KW-0175">Coiled coil</keyword>
<dbReference type="Gene3D" id="3.30.565.10">
    <property type="entry name" value="Histidine kinase-like ATPase, C-terminal domain"/>
    <property type="match status" value="1"/>
</dbReference>
<dbReference type="SMART" id="SM00387">
    <property type="entry name" value="HATPase_c"/>
    <property type="match status" value="1"/>
</dbReference>
<dbReference type="Pfam" id="PF02518">
    <property type="entry name" value="HATPase_c"/>
    <property type="match status" value="1"/>
</dbReference>
<feature type="coiled-coil region" evidence="16">
    <location>
        <begin position="16"/>
        <end position="43"/>
    </location>
</feature>
<evidence type="ECO:0000256" key="6">
    <source>
        <dbReference type="ARBA" id="ARBA00022553"/>
    </source>
</evidence>
<dbReference type="Gene3D" id="3.40.50.2300">
    <property type="match status" value="1"/>
</dbReference>
<dbReference type="PRINTS" id="PR00344">
    <property type="entry name" value="BCTRLSENSOR"/>
</dbReference>
<evidence type="ECO:0000256" key="12">
    <source>
        <dbReference type="ARBA" id="ARBA00023012"/>
    </source>
</evidence>
<evidence type="ECO:0007829" key="24">
    <source>
        <dbReference type="PDB" id="7OO9"/>
    </source>
</evidence>
<dbReference type="GO" id="GO:0005886">
    <property type="term" value="C:plasma membrane"/>
    <property type="evidence" value="ECO:0007669"/>
    <property type="project" value="UniProtKB-SubCell"/>
</dbReference>
<evidence type="ECO:0000256" key="13">
    <source>
        <dbReference type="ARBA" id="ARBA00023136"/>
    </source>
</evidence>
<dbReference type="SMART" id="SM00086">
    <property type="entry name" value="PAC"/>
    <property type="match status" value="2"/>
</dbReference>
<dbReference type="PROSITE" id="PS50113">
    <property type="entry name" value="PAC"/>
    <property type="match status" value="2"/>
</dbReference>
<dbReference type="InterPro" id="IPR004358">
    <property type="entry name" value="Sig_transdc_His_kin-like_C"/>
</dbReference>
<dbReference type="CDD" id="cd16922">
    <property type="entry name" value="HATPase_EvgS-ArcB-TorS-like"/>
    <property type="match status" value="1"/>
</dbReference>
<gene>
    <name evidence="22" type="ORF">A6A03_05810</name>
</gene>
<evidence type="ECO:0000256" key="2">
    <source>
        <dbReference type="ARBA" id="ARBA00004429"/>
    </source>
</evidence>
<keyword evidence="10" id="KW-0067">ATP-binding</keyword>
<feature type="binding site" evidence="24">
    <location>
        <position position="102"/>
    </location>
    <ligand>
        <name>FMN</name>
        <dbReference type="ChEBI" id="CHEBI:58210"/>
    </ligand>
</feature>
<organism evidence="22 23">
    <name type="scientific">Chloroflexus islandicus</name>
    <dbReference type="NCBI Taxonomy" id="1707952"/>
    <lineage>
        <taxon>Bacteria</taxon>
        <taxon>Bacillati</taxon>
        <taxon>Chloroflexota</taxon>
        <taxon>Chloroflexia</taxon>
        <taxon>Chloroflexales</taxon>
        <taxon>Chloroflexineae</taxon>
        <taxon>Chloroflexaceae</taxon>
        <taxon>Chloroflexus</taxon>
    </lineage>
</organism>
<evidence type="ECO:0000259" key="17">
    <source>
        <dbReference type="PROSITE" id="PS50109"/>
    </source>
</evidence>
<dbReference type="InterPro" id="IPR000700">
    <property type="entry name" value="PAS-assoc_C"/>
</dbReference>
<evidence type="ECO:0000256" key="15">
    <source>
        <dbReference type="PROSITE-ProRule" id="PRU00169"/>
    </source>
</evidence>
<dbReference type="InterPro" id="IPR013656">
    <property type="entry name" value="PAS_4"/>
</dbReference>
<evidence type="ECO:0000313" key="23">
    <source>
        <dbReference type="Proteomes" id="UP000078287"/>
    </source>
</evidence>
<dbReference type="InterPro" id="IPR036641">
    <property type="entry name" value="HPT_dom_sf"/>
</dbReference>
<evidence type="ECO:0000256" key="4">
    <source>
        <dbReference type="ARBA" id="ARBA00022475"/>
    </source>
</evidence>
<proteinExistence type="evidence at protein level"/>
<evidence type="ECO:0000256" key="11">
    <source>
        <dbReference type="ARBA" id="ARBA00022989"/>
    </source>
</evidence>
<feature type="domain" description="PAC" evidence="20">
    <location>
        <begin position="109"/>
        <end position="163"/>
    </location>
</feature>
<dbReference type="EMBL" id="LWQS01000125">
    <property type="protein sequence ID" value="OAN36267.1"/>
    <property type="molecule type" value="Genomic_DNA"/>
</dbReference>
<dbReference type="SUPFAM" id="SSF55874">
    <property type="entry name" value="ATPase domain of HSP90 chaperone/DNA topoisomerase II/histidine kinase"/>
    <property type="match status" value="1"/>
</dbReference>
<dbReference type="SUPFAM" id="SSF52172">
    <property type="entry name" value="CheY-like"/>
    <property type="match status" value="1"/>
</dbReference>
<dbReference type="Gene3D" id="3.30.450.20">
    <property type="entry name" value="PAS domain"/>
    <property type="match status" value="3"/>
</dbReference>
<dbReference type="NCBIfam" id="TIGR00229">
    <property type="entry name" value="sensory_box"/>
    <property type="match status" value="1"/>
</dbReference>
<evidence type="ECO:0000256" key="10">
    <source>
        <dbReference type="ARBA" id="ARBA00022840"/>
    </source>
</evidence>
<evidence type="ECO:0000259" key="20">
    <source>
        <dbReference type="PROSITE" id="PS50113"/>
    </source>
</evidence>
<dbReference type="InterPro" id="IPR011006">
    <property type="entry name" value="CheY-like_superfamily"/>
</dbReference>
<keyword evidence="6 15" id="KW-0597">Phosphoprotein</keyword>
<dbReference type="PANTHER" id="PTHR43047">
    <property type="entry name" value="TWO-COMPONENT HISTIDINE PROTEIN KINASE"/>
    <property type="match status" value="1"/>
</dbReference>
<dbReference type="EC" id="2.7.13.3" evidence="3"/>
<dbReference type="InterPro" id="IPR001789">
    <property type="entry name" value="Sig_transdc_resp-reg_receiver"/>
</dbReference>
<dbReference type="PDB" id="7OO9">
    <property type="method" value="X-ray"/>
    <property type="resolution" value="1.20 A"/>
    <property type="chains" value="A/B=47-153"/>
</dbReference>
<feature type="binding site" evidence="24">
    <location>
        <position position="148"/>
    </location>
    <ligand>
        <name>FMN</name>
        <dbReference type="ChEBI" id="CHEBI:58210"/>
    </ligand>
</feature>
<evidence type="ECO:0000256" key="7">
    <source>
        <dbReference type="ARBA" id="ARBA00022679"/>
    </source>
</evidence>
<evidence type="ECO:0000259" key="19">
    <source>
        <dbReference type="PROSITE" id="PS50112"/>
    </source>
</evidence>
<evidence type="ECO:0000256" key="9">
    <source>
        <dbReference type="ARBA" id="ARBA00022777"/>
    </source>
</evidence>
<dbReference type="Gene3D" id="1.10.287.130">
    <property type="match status" value="1"/>
</dbReference>
<dbReference type="InterPro" id="IPR036097">
    <property type="entry name" value="HisK_dim/P_sf"/>
</dbReference>
<evidence type="ECO:0000259" key="21">
    <source>
        <dbReference type="PROSITE" id="PS50894"/>
    </source>
</evidence>
<feature type="domain" description="Response regulatory" evidence="18">
    <location>
        <begin position="671"/>
        <end position="788"/>
    </location>
</feature>
<comment type="caution">
    <text evidence="22">The sequence shown here is derived from an EMBL/GenBank/DDBJ whole genome shotgun (WGS) entry which is preliminary data.</text>
</comment>
<dbReference type="Pfam" id="PF13426">
    <property type="entry name" value="PAS_9"/>
    <property type="match status" value="1"/>
</dbReference>
<dbReference type="Pfam" id="PF01627">
    <property type="entry name" value="Hpt"/>
    <property type="match status" value="1"/>
</dbReference>
<dbReference type="AlphaFoldDB" id="A0A178LR65"/>
<feature type="domain" description="HPt" evidence="21">
    <location>
        <begin position="822"/>
        <end position="913"/>
    </location>
</feature>
<dbReference type="OrthoDB" id="136506at2"/>
<dbReference type="Pfam" id="PF00072">
    <property type="entry name" value="Response_reg"/>
    <property type="match status" value="1"/>
</dbReference>
<reference evidence="22 23" key="1">
    <citation type="submission" date="2016-04" db="EMBL/GenBank/DDBJ databases">
        <title>Chloroflexus islandicus sp. nov., a thermophilic filamentous anoxygenic phototrophic bacterium from geyser Strokkur (Iceland).</title>
        <authorList>
            <person name="Gaisin V.A."/>
            <person name="Kalashnikov A.M."/>
            <person name="Sukhacheva M.V."/>
            <person name="Grouzdev D.S."/>
            <person name="Ivanov T.M."/>
            <person name="Kuznetsov B."/>
            <person name="Gorlenko V.M."/>
        </authorList>
    </citation>
    <scope>NUCLEOTIDE SEQUENCE [LARGE SCALE GENOMIC DNA]</scope>
    <source>
        <strain evidence="23">isl-2</strain>
    </source>
</reference>
<dbReference type="Proteomes" id="UP000078287">
    <property type="component" value="Unassembled WGS sequence"/>
</dbReference>
<keyword evidence="24" id="KW-0547">Nucleotide-binding</keyword>
<keyword evidence="13" id="KW-0472">Membrane</keyword>
<feature type="modified residue" description="Phosphohistidine" evidence="14">
    <location>
        <position position="861"/>
    </location>
</feature>
<dbReference type="InterPro" id="IPR005467">
    <property type="entry name" value="His_kinase_dom"/>
</dbReference>
<comment type="catalytic activity">
    <reaction evidence="1">
        <text>ATP + protein L-histidine = ADP + protein N-phospho-L-histidine.</text>
        <dbReference type="EC" id="2.7.13.3"/>
    </reaction>
</comment>
<keyword evidence="4" id="KW-1003">Cell membrane</keyword>
<protein>
    <recommendedName>
        <fullName evidence="3">histidine kinase</fullName>
        <ecNumber evidence="3">2.7.13.3</ecNumber>
    </recommendedName>
</protein>
<dbReference type="Pfam" id="PF08448">
    <property type="entry name" value="PAS_4"/>
    <property type="match status" value="1"/>
</dbReference>
<keyword evidence="9 22" id="KW-0418">Kinase</keyword>
<evidence type="ECO:0000256" key="16">
    <source>
        <dbReference type="SAM" id="Coils"/>
    </source>
</evidence>
<keyword evidence="5" id="KW-0997">Cell inner membrane</keyword>